<dbReference type="Pfam" id="PF07730">
    <property type="entry name" value="HisKA_3"/>
    <property type="match status" value="1"/>
</dbReference>
<dbReference type="PANTHER" id="PTHR24421">
    <property type="entry name" value="NITRATE/NITRITE SENSOR PROTEIN NARX-RELATED"/>
    <property type="match status" value="1"/>
</dbReference>
<keyword evidence="7" id="KW-0547">Nucleotide-binding</keyword>
<feature type="transmembrane region" description="Helical" evidence="13">
    <location>
        <begin position="176"/>
        <end position="196"/>
    </location>
</feature>
<evidence type="ECO:0000256" key="5">
    <source>
        <dbReference type="ARBA" id="ARBA00022679"/>
    </source>
</evidence>
<evidence type="ECO:0000256" key="9">
    <source>
        <dbReference type="ARBA" id="ARBA00022840"/>
    </source>
</evidence>
<comment type="catalytic activity">
    <reaction evidence="1">
        <text>ATP + protein L-histidine = ADP + protein N-phospho-L-histidine.</text>
        <dbReference type="EC" id="2.7.13.3"/>
    </reaction>
</comment>
<evidence type="ECO:0000259" key="14">
    <source>
        <dbReference type="SMART" id="SM00065"/>
    </source>
</evidence>
<proteinExistence type="predicted"/>
<keyword evidence="11" id="KW-0902">Two-component regulatory system</keyword>
<dbReference type="InterPro" id="IPR038318">
    <property type="entry name" value="KdpD_sf"/>
</dbReference>
<dbReference type="KEGG" id="daur:Daura_21355"/>
<reference evidence="15" key="1">
    <citation type="submission" date="2021-04" db="EMBL/GenBank/DDBJ databases">
        <title>Dactylosporangium aurantiacum NRRL B-8018 full assembly.</title>
        <authorList>
            <person name="Hartkoorn R.C."/>
            <person name="Beaudoing E."/>
            <person name="Hot D."/>
        </authorList>
    </citation>
    <scope>NUCLEOTIDE SEQUENCE</scope>
    <source>
        <strain evidence="15">NRRL B-8018</strain>
    </source>
</reference>
<evidence type="ECO:0000256" key="6">
    <source>
        <dbReference type="ARBA" id="ARBA00022692"/>
    </source>
</evidence>
<evidence type="ECO:0000256" key="4">
    <source>
        <dbReference type="ARBA" id="ARBA00022553"/>
    </source>
</evidence>
<keyword evidence="12 13" id="KW-0472">Membrane</keyword>
<dbReference type="SMART" id="SM00065">
    <property type="entry name" value="GAF"/>
    <property type="match status" value="1"/>
</dbReference>
<dbReference type="GO" id="GO:0005524">
    <property type="term" value="F:ATP binding"/>
    <property type="evidence" value="ECO:0007669"/>
    <property type="project" value="UniProtKB-KW"/>
</dbReference>
<evidence type="ECO:0000256" key="7">
    <source>
        <dbReference type="ARBA" id="ARBA00022741"/>
    </source>
</evidence>
<dbReference type="InterPro" id="IPR011712">
    <property type="entry name" value="Sig_transdc_His_kin_sub3_dim/P"/>
</dbReference>
<keyword evidence="4" id="KW-0597">Phosphoprotein</keyword>
<dbReference type="Pfam" id="PF01590">
    <property type="entry name" value="GAF"/>
    <property type="match status" value="1"/>
</dbReference>
<keyword evidence="6 13" id="KW-0812">Transmembrane</keyword>
<keyword evidence="10 13" id="KW-1133">Transmembrane helix</keyword>
<dbReference type="PANTHER" id="PTHR24421:SF10">
    <property type="entry name" value="NITRATE_NITRITE SENSOR PROTEIN NARQ"/>
    <property type="match status" value="1"/>
</dbReference>
<feature type="transmembrane region" description="Helical" evidence="13">
    <location>
        <begin position="96"/>
        <end position="115"/>
    </location>
</feature>
<dbReference type="Gene3D" id="3.30.450.40">
    <property type="match status" value="1"/>
</dbReference>
<dbReference type="RefSeq" id="WP_081971194.1">
    <property type="nucleotide sequence ID" value="NZ_CP073767.1"/>
</dbReference>
<dbReference type="AlphaFoldDB" id="A0A9Q9MRH1"/>
<evidence type="ECO:0000256" key="13">
    <source>
        <dbReference type="SAM" id="Phobius"/>
    </source>
</evidence>
<protein>
    <recommendedName>
        <fullName evidence="3">histidine kinase</fullName>
        <ecNumber evidence="3">2.7.13.3</ecNumber>
    </recommendedName>
</protein>
<feature type="transmembrane region" description="Helical" evidence="13">
    <location>
        <begin position="127"/>
        <end position="156"/>
    </location>
</feature>
<evidence type="ECO:0000256" key="1">
    <source>
        <dbReference type="ARBA" id="ARBA00000085"/>
    </source>
</evidence>
<evidence type="ECO:0000313" key="16">
    <source>
        <dbReference type="Proteomes" id="UP001058003"/>
    </source>
</evidence>
<keyword evidence="16" id="KW-1185">Reference proteome</keyword>
<dbReference type="InterPro" id="IPR050482">
    <property type="entry name" value="Sensor_HK_TwoCompSys"/>
</dbReference>
<dbReference type="SUPFAM" id="SSF55874">
    <property type="entry name" value="ATPase domain of HSP90 chaperone/DNA topoisomerase II/histidine kinase"/>
    <property type="match status" value="1"/>
</dbReference>
<feature type="domain" description="GAF" evidence="14">
    <location>
        <begin position="330"/>
        <end position="477"/>
    </location>
</feature>
<dbReference type="Gene3D" id="3.30.565.10">
    <property type="entry name" value="Histidine kinase-like ATPase, C-terminal domain"/>
    <property type="match status" value="1"/>
</dbReference>
<organism evidence="15 16">
    <name type="scientific">Dactylosporangium aurantiacum</name>
    <dbReference type="NCBI Taxonomy" id="35754"/>
    <lineage>
        <taxon>Bacteria</taxon>
        <taxon>Bacillati</taxon>
        <taxon>Actinomycetota</taxon>
        <taxon>Actinomycetes</taxon>
        <taxon>Micromonosporales</taxon>
        <taxon>Micromonosporaceae</taxon>
        <taxon>Dactylosporangium</taxon>
    </lineage>
</organism>
<dbReference type="EMBL" id="CP073767">
    <property type="protein sequence ID" value="UWZ58497.1"/>
    <property type="molecule type" value="Genomic_DNA"/>
</dbReference>
<sequence>MIKLASVSDAGIGLAATVLMVATRCAAAGVNHGVIRGARTVTSPAFDAPRPSIDWLPPLDRFRPAQPRRNQRVRQEDRLMHGRLASWLVRVSQPSAAIGIAVGAGFIVVETLLVVPLRQVAPLEALALVYLPGILVVSAVWGLWSGVATSIVSALAFDYFHTPPIGRFQTEDWRDWLGLSVYLMVATVSGSLAQLARMRALESIERKREADAVAEMTRLILGADDVRAVLPEASDRIACAMQLPYATIEPDPAPRREGQIQLPLDPGALVVPGDVPDRVLRRLRDGVVPGLVTVLRAGRSLQANRAGLQALLAQQAALRRVAVLVANGVAFNEIVAAVATEAADLFDADATRVWRWDGPRTVTGVAEYNRNPGSGSTLGRQVDFADGVADVVLHGARPARIDSYEGHSGPLVDLARAGGMHASVGAPVVVEGRVWGVVVALWRRAGPPPLGIEHELAKFTELVATAIANTESRAELTASRARLVFAADEARRGLERELHDSVQQRLISLGLELRFAEAMVPKELGEVRSRLADTAAGLSDAFENLQRIVRGIHPALLSQGGLVPAVKALARRSAVPVTVRGGVNHRLPGYVEVAAYHVISVALANSAKHADVSEVSVDIDVVAEESATEAPAAGEILIVTVHDDSAGDTDPNQGSTLAALRDRVEALGGTLTLANPAGSGMSVNVKLPIAGQDRQGMDADRSSGGT</sequence>
<evidence type="ECO:0000256" key="2">
    <source>
        <dbReference type="ARBA" id="ARBA00004141"/>
    </source>
</evidence>
<evidence type="ECO:0000313" key="15">
    <source>
        <dbReference type="EMBL" id="UWZ58497.1"/>
    </source>
</evidence>
<dbReference type="GO" id="GO:0000155">
    <property type="term" value="F:phosphorelay sensor kinase activity"/>
    <property type="evidence" value="ECO:0007669"/>
    <property type="project" value="InterPro"/>
</dbReference>
<dbReference type="EC" id="2.7.13.3" evidence="3"/>
<dbReference type="GO" id="GO:0016020">
    <property type="term" value="C:membrane"/>
    <property type="evidence" value="ECO:0007669"/>
    <property type="project" value="UniProtKB-SubCell"/>
</dbReference>
<dbReference type="GO" id="GO:0046983">
    <property type="term" value="F:protein dimerization activity"/>
    <property type="evidence" value="ECO:0007669"/>
    <property type="project" value="InterPro"/>
</dbReference>
<accession>A0A9Q9MRH1</accession>
<dbReference type="InterPro" id="IPR036890">
    <property type="entry name" value="HATPase_C_sf"/>
</dbReference>
<dbReference type="InterPro" id="IPR029016">
    <property type="entry name" value="GAF-like_dom_sf"/>
</dbReference>
<comment type="subcellular location">
    <subcellularLocation>
        <location evidence="2">Membrane</location>
        <topology evidence="2">Multi-pass membrane protein</topology>
    </subcellularLocation>
</comment>
<dbReference type="Gene3D" id="1.20.5.1930">
    <property type="match status" value="1"/>
</dbReference>
<evidence type="ECO:0000256" key="11">
    <source>
        <dbReference type="ARBA" id="ARBA00023012"/>
    </source>
</evidence>
<evidence type="ECO:0000256" key="10">
    <source>
        <dbReference type="ARBA" id="ARBA00022989"/>
    </source>
</evidence>
<dbReference type="SUPFAM" id="SSF55781">
    <property type="entry name" value="GAF domain-like"/>
    <property type="match status" value="1"/>
</dbReference>
<dbReference type="OrthoDB" id="5242012at2"/>
<dbReference type="InterPro" id="IPR025201">
    <property type="entry name" value="KdpD_TM"/>
</dbReference>
<gene>
    <name evidence="15" type="ORF">Daura_21355</name>
</gene>
<evidence type="ECO:0000256" key="8">
    <source>
        <dbReference type="ARBA" id="ARBA00022777"/>
    </source>
</evidence>
<keyword evidence="9" id="KW-0067">ATP-binding</keyword>
<evidence type="ECO:0000256" key="3">
    <source>
        <dbReference type="ARBA" id="ARBA00012438"/>
    </source>
</evidence>
<dbReference type="Proteomes" id="UP001058003">
    <property type="component" value="Chromosome"/>
</dbReference>
<dbReference type="InterPro" id="IPR003018">
    <property type="entry name" value="GAF"/>
</dbReference>
<name>A0A9Q9MRH1_9ACTN</name>
<keyword evidence="5" id="KW-0808">Transferase</keyword>
<keyword evidence="8" id="KW-0418">Kinase</keyword>
<evidence type="ECO:0000256" key="12">
    <source>
        <dbReference type="ARBA" id="ARBA00023136"/>
    </source>
</evidence>
<dbReference type="Pfam" id="PF13493">
    <property type="entry name" value="DUF4118"/>
    <property type="match status" value="1"/>
</dbReference>
<dbReference type="Gene3D" id="1.20.120.620">
    <property type="entry name" value="Backbone structure of the membrane domain of e. Coli histidine kinase receptor kdpd"/>
    <property type="match status" value="1"/>
</dbReference>